<dbReference type="Proteomes" id="UP001183390">
    <property type="component" value="Unassembled WGS sequence"/>
</dbReference>
<gene>
    <name evidence="1" type="ORF">RM479_25335</name>
</gene>
<evidence type="ECO:0000313" key="2">
    <source>
        <dbReference type="Proteomes" id="UP001183390"/>
    </source>
</evidence>
<dbReference type="InterPro" id="IPR011009">
    <property type="entry name" value="Kinase-like_dom_sf"/>
</dbReference>
<name>A0ABU2MI30_9ACTN</name>
<evidence type="ECO:0000313" key="1">
    <source>
        <dbReference type="EMBL" id="MDT0331745.1"/>
    </source>
</evidence>
<organism evidence="1 2">
    <name type="scientific">Nocardiopsis lambiniae</name>
    <dbReference type="NCBI Taxonomy" id="3075539"/>
    <lineage>
        <taxon>Bacteria</taxon>
        <taxon>Bacillati</taxon>
        <taxon>Actinomycetota</taxon>
        <taxon>Actinomycetes</taxon>
        <taxon>Streptosporangiales</taxon>
        <taxon>Nocardiopsidaceae</taxon>
        <taxon>Nocardiopsis</taxon>
    </lineage>
</organism>
<reference evidence="2" key="1">
    <citation type="submission" date="2023-07" db="EMBL/GenBank/DDBJ databases">
        <title>30 novel species of actinomycetes from the DSMZ collection.</title>
        <authorList>
            <person name="Nouioui I."/>
        </authorList>
    </citation>
    <scope>NUCLEOTIDE SEQUENCE [LARGE SCALE GENOMIC DNA]</scope>
    <source>
        <strain evidence="2">DSM 44743</strain>
    </source>
</reference>
<sequence>MTLPTPSLLDLDTYWVRAAHYLGVRPDTMTPHPGSGGHVRSGPVTTGEGVPAWLRIWLAPQAEGGVWEGPSLAAHLFDERVPRPILFVEAAWTGDDATPVAREWAVQIHLYERLPSPPLSPTPVLTDPVDPPREWWDELTEANAALRDLPPHPERWIITQAGVDRAPRVLPELEGEDLTVERWETAHGDLHWANLTAPSLRIIDWEGWGTAPAGYDAAVLHTYALPVPEVARRVREEFAESLGGRDGRLAQIVVAAEVIHSAAHDDLHAALEPFVRDWLKRLL</sequence>
<dbReference type="EMBL" id="JAVREP010000027">
    <property type="protein sequence ID" value="MDT0331745.1"/>
    <property type="molecule type" value="Genomic_DNA"/>
</dbReference>
<accession>A0ABU2MI30</accession>
<comment type="caution">
    <text evidence="1">The sequence shown here is derived from an EMBL/GenBank/DDBJ whole genome shotgun (WGS) entry which is preliminary data.</text>
</comment>
<proteinExistence type="predicted"/>
<protein>
    <submittedName>
        <fullName evidence="1">Phosphotransferase</fullName>
    </submittedName>
</protein>
<dbReference type="SUPFAM" id="SSF56112">
    <property type="entry name" value="Protein kinase-like (PK-like)"/>
    <property type="match status" value="1"/>
</dbReference>
<dbReference type="RefSeq" id="WP_311514211.1">
    <property type="nucleotide sequence ID" value="NZ_JAVREP010000027.1"/>
</dbReference>
<keyword evidence="2" id="KW-1185">Reference proteome</keyword>